<protein>
    <submittedName>
        <fullName evidence="2">Uncharacterized protein</fullName>
    </submittedName>
</protein>
<organism evidence="2">
    <name type="scientific">marine sediment metagenome</name>
    <dbReference type="NCBI Taxonomy" id="412755"/>
    <lineage>
        <taxon>unclassified sequences</taxon>
        <taxon>metagenomes</taxon>
        <taxon>ecological metagenomes</taxon>
    </lineage>
</organism>
<reference evidence="2" key="1">
    <citation type="journal article" date="2014" name="Front. Microbiol.">
        <title>High frequency of phylogenetically diverse reductive dehalogenase-homologous genes in deep subseafloor sedimentary metagenomes.</title>
        <authorList>
            <person name="Kawai M."/>
            <person name="Futagami T."/>
            <person name="Toyoda A."/>
            <person name="Takaki Y."/>
            <person name="Nishi S."/>
            <person name="Hori S."/>
            <person name="Arai W."/>
            <person name="Tsubouchi T."/>
            <person name="Morono Y."/>
            <person name="Uchiyama I."/>
            <person name="Ito T."/>
            <person name="Fujiyama A."/>
            <person name="Inagaki F."/>
            <person name="Takami H."/>
        </authorList>
    </citation>
    <scope>NUCLEOTIDE SEQUENCE</scope>
    <source>
        <strain evidence="2">Expedition CK06-06</strain>
    </source>
</reference>
<dbReference type="EMBL" id="BARS01052614">
    <property type="protein sequence ID" value="GAG44042.1"/>
    <property type="molecule type" value="Genomic_DNA"/>
</dbReference>
<name>X0Y9S6_9ZZZZ</name>
<proteinExistence type="predicted"/>
<comment type="caution">
    <text evidence="2">The sequence shown here is derived from an EMBL/GenBank/DDBJ whole genome shotgun (WGS) entry which is preliminary data.</text>
</comment>
<evidence type="ECO:0000313" key="2">
    <source>
        <dbReference type="EMBL" id="GAG44042.1"/>
    </source>
</evidence>
<feature type="non-terminal residue" evidence="2">
    <location>
        <position position="1"/>
    </location>
</feature>
<dbReference type="AlphaFoldDB" id="X0Y9S6"/>
<gene>
    <name evidence="2" type="ORF">S01H1_78202</name>
</gene>
<sequence length="35" mass="4056">SRSVQVPGFELMVFVISLIFVLLIFKFRKKDGINN</sequence>
<keyword evidence="1" id="KW-0812">Transmembrane</keyword>
<feature type="transmembrane region" description="Helical" evidence="1">
    <location>
        <begin position="6"/>
        <end position="25"/>
    </location>
</feature>
<keyword evidence="1" id="KW-1133">Transmembrane helix</keyword>
<evidence type="ECO:0000256" key="1">
    <source>
        <dbReference type="SAM" id="Phobius"/>
    </source>
</evidence>
<keyword evidence="1" id="KW-0472">Membrane</keyword>
<accession>X0Y9S6</accession>